<organism evidence="1 2">
    <name type="scientific">Stephania cephalantha</name>
    <dbReference type="NCBI Taxonomy" id="152367"/>
    <lineage>
        <taxon>Eukaryota</taxon>
        <taxon>Viridiplantae</taxon>
        <taxon>Streptophyta</taxon>
        <taxon>Embryophyta</taxon>
        <taxon>Tracheophyta</taxon>
        <taxon>Spermatophyta</taxon>
        <taxon>Magnoliopsida</taxon>
        <taxon>Ranunculales</taxon>
        <taxon>Menispermaceae</taxon>
        <taxon>Menispermoideae</taxon>
        <taxon>Cissampelideae</taxon>
        <taxon>Stephania</taxon>
    </lineage>
</organism>
<keyword evidence="2" id="KW-1185">Reference proteome</keyword>
<evidence type="ECO:0000313" key="1">
    <source>
        <dbReference type="EMBL" id="KAK9094626.1"/>
    </source>
</evidence>
<dbReference type="Proteomes" id="UP001419268">
    <property type="component" value="Unassembled WGS sequence"/>
</dbReference>
<reference evidence="1 2" key="1">
    <citation type="submission" date="2024-01" db="EMBL/GenBank/DDBJ databases">
        <title>Genome assemblies of Stephania.</title>
        <authorList>
            <person name="Yang L."/>
        </authorList>
    </citation>
    <scope>NUCLEOTIDE SEQUENCE [LARGE SCALE GENOMIC DNA]</scope>
    <source>
        <strain evidence="1">JXDWG</strain>
        <tissue evidence="1">Leaf</tissue>
    </source>
</reference>
<comment type="caution">
    <text evidence="1">The sequence shown here is derived from an EMBL/GenBank/DDBJ whole genome shotgun (WGS) entry which is preliminary data.</text>
</comment>
<accession>A0AAP0EJG9</accession>
<dbReference type="AlphaFoldDB" id="A0AAP0EJG9"/>
<proteinExistence type="predicted"/>
<evidence type="ECO:0000313" key="2">
    <source>
        <dbReference type="Proteomes" id="UP001419268"/>
    </source>
</evidence>
<gene>
    <name evidence="1" type="ORF">Scep_026095</name>
</gene>
<protein>
    <submittedName>
        <fullName evidence="1">Uncharacterized protein</fullName>
    </submittedName>
</protein>
<sequence length="151" mass="17496">MKVAVKLMGKMEKKVKKEIRKEVEVKEQVMEDMSQQVEVEVKMIIRKKRNEVKVGEMMKKVKVKMEKNPKKKKKWWKRGPMLRPVASSALDVMEVEADEQLNKDLKRVRQAVDVIKAWKALPPRESDKASVVKMAADTLKLFTMFGSPTPS</sequence>
<name>A0AAP0EJG9_9MAGN</name>
<dbReference type="EMBL" id="JBBNAG010000011">
    <property type="protein sequence ID" value="KAK9094626.1"/>
    <property type="molecule type" value="Genomic_DNA"/>
</dbReference>